<protein>
    <submittedName>
        <fullName evidence="1">Uncharacterized protein</fullName>
    </submittedName>
</protein>
<dbReference type="EMBL" id="VSRR010105918">
    <property type="protein sequence ID" value="MPC96418.1"/>
    <property type="molecule type" value="Genomic_DNA"/>
</dbReference>
<dbReference type="AlphaFoldDB" id="A0A5B7JTJ8"/>
<organism evidence="1 2">
    <name type="scientific">Portunus trituberculatus</name>
    <name type="common">Swimming crab</name>
    <name type="synonym">Neptunus trituberculatus</name>
    <dbReference type="NCBI Taxonomy" id="210409"/>
    <lineage>
        <taxon>Eukaryota</taxon>
        <taxon>Metazoa</taxon>
        <taxon>Ecdysozoa</taxon>
        <taxon>Arthropoda</taxon>
        <taxon>Crustacea</taxon>
        <taxon>Multicrustacea</taxon>
        <taxon>Malacostraca</taxon>
        <taxon>Eumalacostraca</taxon>
        <taxon>Eucarida</taxon>
        <taxon>Decapoda</taxon>
        <taxon>Pleocyemata</taxon>
        <taxon>Brachyura</taxon>
        <taxon>Eubrachyura</taxon>
        <taxon>Portunoidea</taxon>
        <taxon>Portunidae</taxon>
        <taxon>Portuninae</taxon>
        <taxon>Portunus</taxon>
    </lineage>
</organism>
<comment type="caution">
    <text evidence="1">The sequence shown here is derived from an EMBL/GenBank/DDBJ whole genome shotgun (WGS) entry which is preliminary data.</text>
</comment>
<name>A0A5B7JTJ8_PORTR</name>
<reference evidence="1 2" key="1">
    <citation type="submission" date="2019-05" db="EMBL/GenBank/DDBJ databases">
        <title>Another draft genome of Portunus trituberculatus and its Hox gene families provides insights of decapod evolution.</title>
        <authorList>
            <person name="Jeong J.-H."/>
            <person name="Song I."/>
            <person name="Kim S."/>
            <person name="Choi T."/>
            <person name="Kim D."/>
            <person name="Ryu S."/>
            <person name="Kim W."/>
        </authorList>
    </citation>
    <scope>NUCLEOTIDE SEQUENCE [LARGE SCALE GENOMIC DNA]</scope>
    <source>
        <tissue evidence="1">Muscle</tissue>
    </source>
</reference>
<gene>
    <name evidence="1" type="ORF">E2C01_091676</name>
</gene>
<sequence length="33" mass="3782">MSRRSIARRPSQGSSMQGLAELRNYSHLLLRPL</sequence>
<keyword evidence="2" id="KW-1185">Reference proteome</keyword>
<dbReference type="Proteomes" id="UP000324222">
    <property type="component" value="Unassembled WGS sequence"/>
</dbReference>
<evidence type="ECO:0000313" key="1">
    <source>
        <dbReference type="EMBL" id="MPC96418.1"/>
    </source>
</evidence>
<accession>A0A5B7JTJ8</accession>
<proteinExistence type="predicted"/>
<evidence type="ECO:0000313" key="2">
    <source>
        <dbReference type="Proteomes" id="UP000324222"/>
    </source>
</evidence>